<dbReference type="InterPro" id="IPR024199">
    <property type="entry name" value="Uncharacterised_DsbB"/>
</dbReference>
<protein>
    <submittedName>
        <fullName evidence="7">Disulfide bond formation protein B</fullName>
    </submittedName>
</protein>
<dbReference type="PANTHER" id="PTHR36570">
    <property type="entry name" value="DISULFIDE BOND FORMATION PROTEIN B"/>
    <property type="match status" value="1"/>
</dbReference>
<accession>A0A2S0MK68</accession>
<organism evidence="7 8">
    <name type="scientific">Pukyongiella litopenaei</name>
    <dbReference type="NCBI Taxonomy" id="2605946"/>
    <lineage>
        <taxon>Bacteria</taxon>
        <taxon>Pseudomonadati</taxon>
        <taxon>Pseudomonadota</taxon>
        <taxon>Alphaproteobacteria</taxon>
        <taxon>Rhodobacterales</taxon>
        <taxon>Paracoccaceae</taxon>
        <taxon>Pukyongiella</taxon>
    </lineage>
</organism>
<evidence type="ECO:0000256" key="6">
    <source>
        <dbReference type="SAM" id="Phobius"/>
    </source>
</evidence>
<dbReference type="Gene3D" id="1.20.1550.10">
    <property type="entry name" value="DsbB-like"/>
    <property type="match status" value="1"/>
</dbReference>
<keyword evidence="2" id="KW-1003">Cell membrane</keyword>
<sequence>MTRRLLILAAAGGSFALLAGAFAFQYLGGLPPCPLCLWQRWPHAAAILIGGLALFLPGRVLPLLGAGAALCTAAIGAYHSGVERGWWEGPTTCTSGGVSGLSPEQLMEQIMAAPLVRCDEVPWEFLGLSMASWNAIASLGFALLWIAAARSRT</sequence>
<name>A0A2S0MK68_9RHOB</name>
<dbReference type="GO" id="GO:0006457">
    <property type="term" value="P:protein folding"/>
    <property type="evidence" value="ECO:0007669"/>
    <property type="project" value="InterPro"/>
</dbReference>
<dbReference type="InterPro" id="IPR003752">
    <property type="entry name" value="DiS_bond_form_DsbB/BdbC"/>
</dbReference>
<evidence type="ECO:0000313" key="7">
    <source>
        <dbReference type="EMBL" id="AVO36269.1"/>
    </source>
</evidence>
<feature type="transmembrane region" description="Helical" evidence="6">
    <location>
        <begin position="63"/>
        <end position="81"/>
    </location>
</feature>
<dbReference type="Pfam" id="PF02600">
    <property type="entry name" value="DsbB"/>
    <property type="match status" value="1"/>
</dbReference>
<gene>
    <name evidence="7" type="ORF">C6Y53_00105</name>
</gene>
<dbReference type="KEGG" id="thas:C6Y53_00105"/>
<dbReference type="PIRSF" id="PIRSF033913">
    <property type="entry name" value="S-S_format_DsbB"/>
    <property type="match status" value="1"/>
</dbReference>
<keyword evidence="3 6" id="KW-0812">Transmembrane</keyword>
<dbReference type="RefSeq" id="WP_106470584.1">
    <property type="nucleotide sequence ID" value="NZ_CP027665.1"/>
</dbReference>
<evidence type="ECO:0000256" key="1">
    <source>
        <dbReference type="ARBA" id="ARBA00004651"/>
    </source>
</evidence>
<dbReference type="GO" id="GO:0015035">
    <property type="term" value="F:protein-disulfide reductase activity"/>
    <property type="evidence" value="ECO:0007669"/>
    <property type="project" value="InterPro"/>
</dbReference>
<evidence type="ECO:0000256" key="5">
    <source>
        <dbReference type="ARBA" id="ARBA00023136"/>
    </source>
</evidence>
<proteinExistence type="predicted"/>
<dbReference type="GO" id="GO:0005886">
    <property type="term" value="C:plasma membrane"/>
    <property type="evidence" value="ECO:0007669"/>
    <property type="project" value="UniProtKB-SubCell"/>
</dbReference>
<evidence type="ECO:0000313" key="8">
    <source>
        <dbReference type="Proteomes" id="UP000237655"/>
    </source>
</evidence>
<comment type="subcellular location">
    <subcellularLocation>
        <location evidence="1">Cell membrane</location>
        <topology evidence="1">Multi-pass membrane protein</topology>
    </subcellularLocation>
</comment>
<dbReference type="EMBL" id="CP027665">
    <property type="protein sequence ID" value="AVO36269.1"/>
    <property type="molecule type" value="Genomic_DNA"/>
</dbReference>
<keyword evidence="5 6" id="KW-0472">Membrane</keyword>
<feature type="transmembrane region" description="Helical" evidence="6">
    <location>
        <begin position="39"/>
        <end position="56"/>
    </location>
</feature>
<keyword evidence="4 6" id="KW-1133">Transmembrane helix</keyword>
<evidence type="ECO:0000256" key="2">
    <source>
        <dbReference type="ARBA" id="ARBA00022475"/>
    </source>
</evidence>
<dbReference type="PANTHER" id="PTHR36570:SF3">
    <property type="entry name" value="DISULFIDE BOND FORMATION PROTEIN B"/>
    <property type="match status" value="1"/>
</dbReference>
<dbReference type="InterPro" id="IPR050183">
    <property type="entry name" value="DsbB"/>
</dbReference>
<evidence type="ECO:0000256" key="3">
    <source>
        <dbReference type="ARBA" id="ARBA00022692"/>
    </source>
</evidence>
<evidence type="ECO:0000256" key="4">
    <source>
        <dbReference type="ARBA" id="ARBA00022989"/>
    </source>
</evidence>
<dbReference type="InterPro" id="IPR023380">
    <property type="entry name" value="DsbB-like_sf"/>
</dbReference>
<reference evidence="8" key="1">
    <citation type="submission" date="2018-03" db="EMBL/GenBank/DDBJ databases">
        <title>Genomic analysis of the strain SH-1 isolated from shrimp intestine.</title>
        <authorList>
            <person name="Kim Y.-S."/>
            <person name="Kim S.-E."/>
            <person name="Kim K.-H."/>
        </authorList>
    </citation>
    <scope>NUCLEOTIDE SEQUENCE [LARGE SCALE GENOMIC DNA]</scope>
    <source>
        <strain evidence="8">SH-1</strain>
    </source>
</reference>
<dbReference type="Proteomes" id="UP000237655">
    <property type="component" value="Chromosome"/>
</dbReference>
<dbReference type="SUPFAM" id="SSF158442">
    <property type="entry name" value="DsbB-like"/>
    <property type="match status" value="1"/>
</dbReference>
<feature type="transmembrane region" description="Helical" evidence="6">
    <location>
        <begin position="125"/>
        <end position="148"/>
    </location>
</feature>
<keyword evidence="8" id="KW-1185">Reference proteome</keyword>
<dbReference type="AlphaFoldDB" id="A0A2S0MK68"/>